<evidence type="ECO:0000313" key="1">
    <source>
        <dbReference type="EMBL" id="KAL0158694.1"/>
    </source>
</evidence>
<name>A0ABD0NAT6_CIRMR</name>
<feature type="non-terminal residue" evidence="1">
    <location>
        <position position="51"/>
    </location>
</feature>
<organism evidence="1 2">
    <name type="scientific">Cirrhinus mrigala</name>
    <name type="common">Mrigala</name>
    <dbReference type="NCBI Taxonomy" id="683832"/>
    <lineage>
        <taxon>Eukaryota</taxon>
        <taxon>Metazoa</taxon>
        <taxon>Chordata</taxon>
        <taxon>Craniata</taxon>
        <taxon>Vertebrata</taxon>
        <taxon>Euteleostomi</taxon>
        <taxon>Actinopterygii</taxon>
        <taxon>Neopterygii</taxon>
        <taxon>Teleostei</taxon>
        <taxon>Ostariophysi</taxon>
        <taxon>Cypriniformes</taxon>
        <taxon>Cyprinidae</taxon>
        <taxon>Labeoninae</taxon>
        <taxon>Labeonini</taxon>
        <taxon>Cirrhinus</taxon>
    </lineage>
</organism>
<gene>
    <name evidence="1" type="ORF">M9458_046770</name>
</gene>
<feature type="non-terminal residue" evidence="1">
    <location>
        <position position="1"/>
    </location>
</feature>
<sequence length="51" mass="6045">EETARRRPFTFYMLKTFSGRSSSLRRKWITATLRSSPKFSSNPMLLNLCHH</sequence>
<proteinExistence type="predicted"/>
<dbReference type="Proteomes" id="UP001529510">
    <property type="component" value="Unassembled WGS sequence"/>
</dbReference>
<accession>A0ABD0NAT6</accession>
<dbReference type="EMBL" id="JAMKFB020000023">
    <property type="protein sequence ID" value="KAL0158694.1"/>
    <property type="molecule type" value="Genomic_DNA"/>
</dbReference>
<reference evidence="1 2" key="1">
    <citation type="submission" date="2024-05" db="EMBL/GenBank/DDBJ databases">
        <title>Genome sequencing and assembly of Indian major carp, Cirrhinus mrigala (Hamilton, 1822).</title>
        <authorList>
            <person name="Mohindra V."/>
            <person name="Chowdhury L.M."/>
            <person name="Lal K."/>
            <person name="Jena J.K."/>
        </authorList>
    </citation>
    <scope>NUCLEOTIDE SEQUENCE [LARGE SCALE GENOMIC DNA]</scope>
    <source>
        <strain evidence="1">CM1030</strain>
        <tissue evidence="1">Blood</tissue>
    </source>
</reference>
<protein>
    <submittedName>
        <fullName evidence="1">Uncharacterized protein</fullName>
    </submittedName>
</protein>
<keyword evidence="2" id="KW-1185">Reference proteome</keyword>
<dbReference type="AlphaFoldDB" id="A0ABD0NAT6"/>
<comment type="caution">
    <text evidence="1">The sequence shown here is derived from an EMBL/GenBank/DDBJ whole genome shotgun (WGS) entry which is preliminary data.</text>
</comment>
<evidence type="ECO:0000313" key="2">
    <source>
        <dbReference type="Proteomes" id="UP001529510"/>
    </source>
</evidence>